<dbReference type="InterPro" id="IPR025988">
    <property type="entry name" value="YWFCY_dom"/>
</dbReference>
<comment type="caution">
    <text evidence="9">The sequence shown here is derived from an EMBL/GenBank/DDBJ whole genome shotgun (WGS) entry which is preliminary data.</text>
</comment>
<dbReference type="NCBIfam" id="NF041326">
    <property type="entry name" value="Bacteroid_MobC"/>
    <property type="match status" value="1"/>
</dbReference>
<dbReference type="PANTHER" id="PTHR37937">
    <property type="entry name" value="CONJUGATIVE TRANSFER: DNA TRANSPORT"/>
    <property type="match status" value="1"/>
</dbReference>
<dbReference type="Gene3D" id="3.40.50.300">
    <property type="entry name" value="P-loop containing nucleotide triphosphate hydrolases"/>
    <property type="match status" value="1"/>
</dbReference>
<dbReference type="GO" id="GO:0005886">
    <property type="term" value="C:plasma membrane"/>
    <property type="evidence" value="ECO:0007669"/>
    <property type="project" value="UniProtKB-SubCell"/>
</dbReference>
<dbReference type="SUPFAM" id="SSF52540">
    <property type="entry name" value="P-loop containing nucleoside triphosphate hydrolases"/>
    <property type="match status" value="1"/>
</dbReference>
<dbReference type="InterPro" id="IPR051539">
    <property type="entry name" value="T4SS-coupling_protein"/>
</dbReference>
<dbReference type="EMBL" id="JABAIA010000002">
    <property type="protein sequence ID" value="NLR67284.1"/>
    <property type="molecule type" value="Genomic_DNA"/>
</dbReference>
<dbReference type="InterPro" id="IPR003688">
    <property type="entry name" value="TraG/VirD4"/>
</dbReference>
<evidence type="ECO:0000313" key="9">
    <source>
        <dbReference type="EMBL" id="NLR67284.1"/>
    </source>
</evidence>
<sequence length="662" mass="74473">MSMRTGENEQGLKKIIDLTRMIAIVILLLHCYHHCYYAFKLVGWTSNISDQLLKNIIKTGLLSGYFKSKLIALLFLFLSLLGVRGRKDEKADAKAGVALLFSGLIIYFISGLILIVDRLPAQVVATVYILLNALAFILLITGGSIIARSLKKRLSGDIFNKENETFPQQEKLLENEFSINLPAFYFYKGSRRDSWLNYVSPARGLLCVASPGAGKSRYLIEPAIRQLLAKHHAMVLYDFKYPDLTIIAYNHYLKNRNSYPVKPSFYVINFDDLPHSNRCNPLYPEMMHDISDAVEAARILMLGTNKSWLKKQGDFFVESAINFTISVIWFLRKYQDGRYCTLPHTIEFMQVKMDKLFTVLQTEPEISAFISPFISAFVENTMEQLEGQLDAAKIGLARLSSPTIYYLLSGNDFTLDVNNPDAPKILCLANNPQKQEVYGPLLSLFMTRISKIMNQPGKTKSAVVLDEFPTLTFLELSTQIASARSHLISTILAMQSDHQLRLQYGKEWADVVLNICGNIMIGQTSGELAKQVSERLGKTMQDRESISINSGDTSISRSKQLEIAVPVSTISNLSSGEFVGICADTPEQPIELKRFHAHVKVDNAALKNEKDGYLPVPVVKPVTRKDIMDNYTIIKQDVQDIVEEVLQTILNDPSQEGLIVKK</sequence>
<accession>A0A847RZ56</accession>
<evidence type="ECO:0000256" key="5">
    <source>
        <dbReference type="ARBA" id="ARBA00022989"/>
    </source>
</evidence>
<dbReference type="Pfam" id="PF14293">
    <property type="entry name" value="YWFCY"/>
    <property type="match status" value="1"/>
</dbReference>
<feature type="transmembrane region" description="Helical" evidence="7">
    <location>
        <begin position="127"/>
        <end position="147"/>
    </location>
</feature>
<dbReference type="CDD" id="cd01127">
    <property type="entry name" value="TrwB_TraG_TraD_VirD4"/>
    <property type="match status" value="1"/>
</dbReference>
<keyword evidence="6 7" id="KW-0472">Membrane</keyword>
<dbReference type="Pfam" id="PF02534">
    <property type="entry name" value="T4SS-DNA_transf"/>
    <property type="match status" value="1"/>
</dbReference>
<keyword evidence="4 7" id="KW-0812">Transmembrane</keyword>
<evidence type="ECO:0000256" key="3">
    <source>
        <dbReference type="ARBA" id="ARBA00022475"/>
    </source>
</evidence>
<comment type="subcellular location">
    <subcellularLocation>
        <location evidence="1">Cell membrane</location>
        <topology evidence="1">Multi-pass membrane protein</topology>
    </subcellularLocation>
</comment>
<dbReference type="AlphaFoldDB" id="A0A847RZ56"/>
<dbReference type="Proteomes" id="UP000570474">
    <property type="component" value="Unassembled WGS sequence"/>
</dbReference>
<evidence type="ECO:0000256" key="2">
    <source>
        <dbReference type="ARBA" id="ARBA00008806"/>
    </source>
</evidence>
<dbReference type="PANTHER" id="PTHR37937:SF1">
    <property type="entry name" value="CONJUGATIVE TRANSFER: DNA TRANSPORT"/>
    <property type="match status" value="1"/>
</dbReference>
<feature type="transmembrane region" description="Helical" evidence="7">
    <location>
        <begin position="59"/>
        <end position="83"/>
    </location>
</feature>
<evidence type="ECO:0000256" key="7">
    <source>
        <dbReference type="SAM" id="Phobius"/>
    </source>
</evidence>
<evidence type="ECO:0000313" key="10">
    <source>
        <dbReference type="Proteomes" id="UP000570474"/>
    </source>
</evidence>
<name>A0A847RZ56_9BACT</name>
<evidence type="ECO:0000256" key="6">
    <source>
        <dbReference type="ARBA" id="ARBA00023136"/>
    </source>
</evidence>
<feature type="domain" description="YWFCY" evidence="8">
    <location>
        <begin position="7"/>
        <end position="151"/>
    </location>
</feature>
<evidence type="ECO:0000256" key="1">
    <source>
        <dbReference type="ARBA" id="ARBA00004651"/>
    </source>
</evidence>
<feature type="transmembrane region" description="Helical" evidence="7">
    <location>
        <begin position="95"/>
        <end position="115"/>
    </location>
</feature>
<keyword evidence="3" id="KW-1003">Cell membrane</keyword>
<keyword evidence="5 7" id="KW-1133">Transmembrane helix</keyword>
<feature type="transmembrane region" description="Helical" evidence="7">
    <location>
        <begin position="21"/>
        <end position="39"/>
    </location>
</feature>
<keyword evidence="10" id="KW-1185">Reference proteome</keyword>
<reference evidence="9 10" key="1">
    <citation type="submission" date="2020-04" db="EMBL/GenBank/DDBJ databases">
        <authorList>
            <person name="Yin C."/>
        </authorList>
    </citation>
    <scope>NUCLEOTIDE SEQUENCE [LARGE SCALE GENOMIC DNA]</scope>
    <source>
        <strain evidence="9 10">Ae27</strain>
    </source>
</reference>
<protein>
    <submittedName>
        <fullName evidence="9">Type IV secretory system conjugative DNA transfer family protein</fullName>
    </submittedName>
</protein>
<dbReference type="RefSeq" id="WP_168873161.1">
    <property type="nucleotide sequence ID" value="NZ_JABAIA010000002.1"/>
</dbReference>
<gene>
    <name evidence="9" type="ORF">HGH92_23470</name>
</gene>
<comment type="similarity">
    <text evidence="2">Belongs to the VirD4/TraG family.</text>
</comment>
<evidence type="ECO:0000256" key="4">
    <source>
        <dbReference type="ARBA" id="ARBA00022692"/>
    </source>
</evidence>
<organism evidence="9 10">
    <name type="scientific">Chitinophaga varians</name>
    <dbReference type="NCBI Taxonomy" id="2202339"/>
    <lineage>
        <taxon>Bacteria</taxon>
        <taxon>Pseudomonadati</taxon>
        <taxon>Bacteroidota</taxon>
        <taxon>Chitinophagia</taxon>
        <taxon>Chitinophagales</taxon>
        <taxon>Chitinophagaceae</taxon>
        <taxon>Chitinophaga</taxon>
    </lineage>
</organism>
<evidence type="ECO:0000259" key="8">
    <source>
        <dbReference type="Pfam" id="PF14293"/>
    </source>
</evidence>
<proteinExistence type="inferred from homology"/>
<dbReference type="InterPro" id="IPR027417">
    <property type="entry name" value="P-loop_NTPase"/>
</dbReference>